<dbReference type="RefSeq" id="XP_022252237.1">
    <property type="nucleotide sequence ID" value="XM_022396529.1"/>
</dbReference>
<organism evidence="2 3">
    <name type="scientific">Limulus polyphemus</name>
    <name type="common">Atlantic horseshoe crab</name>
    <dbReference type="NCBI Taxonomy" id="6850"/>
    <lineage>
        <taxon>Eukaryota</taxon>
        <taxon>Metazoa</taxon>
        <taxon>Ecdysozoa</taxon>
        <taxon>Arthropoda</taxon>
        <taxon>Chelicerata</taxon>
        <taxon>Merostomata</taxon>
        <taxon>Xiphosura</taxon>
        <taxon>Limulidae</taxon>
        <taxon>Limulus</taxon>
    </lineage>
</organism>
<reference evidence="3" key="1">
    <citation type="submission" date="2025-08" db="UniProtKB">
        <authorList>
            <consortium name="RefSeq"/>
        </authorList>
    </citation>
    <scope>IDENTIFICATION</scope>
    <source>
        <tissue evidence="3">Muscle</tissue>
    </source>
</reference>
<feature type="signal peptide" evidence="1">
    <location>
        <begin position="1"/>
        <end position="27"/>
    </location>
</feature>
<feature type="chain" id="PRO_5045823493" evidence="1">
    <location>
        <begin position="28"/>
        <end position="88"/>
    </location>
</feature>
<evidence type="ECO:0000313" key="2">
    <source>
        <dbReference type="Proteomes" id="UP000694941"/>
    </source>
</evidence>
<keyword evidence="1" id="KW-0732">Signal</keyword>
<keyword evidence="2" id="KW-1185">Reference proteome</keyword>
<proteinExistence type="predicted"/>
<protein>
    <submittedName>
        <fullName evidence="3">Uncharacterized protein LOC111087963</fullName>
    </submittedName>
</protein>
<dbReference type="Proteomes" id="UP000694941">
    <property type="component" value="Unplaced"/>
</dbReference>
<name>A0ABM1T8N1_LIMPO</name>
<accession>A0ABM1T8N1</accession>
<evidence type="ECO:0000256" key="1">
    <source>
        <dbReference type="SAM" id="SignalP"/>
    </source>
</evidence>
<evidence type="ECO:0000313" key="3">
    <source>
        <dbReference type="RefSeq" id="XP_022252237.1"/>
    </source>
</evidence>
<dbReference type="GeneID" id="111087963"/>
<gene>
    <name evidence="3" type="primary">LOC111087963</name>
</gene>
<sequence>MSPKSARFVTLILLVAVVCTLFTRIRGQQFYPNGRYGRRDSMPPLSGGNREMILSFFGDGSVRCVYTGYSDYYRCGRSVDKTNPQLTD</sequence>